<evidence type="ECO:0000256" key="11">
    <source>
        <dbReference type="ARBA" id="ARBA00023257"/>
    </source>
</evidence>
<feature type="region of interest" description="Disordered" evidence="18">
    <location>
        <begin position="1075"/>
        <end position="1119"/>
    </location>
</feature>
<dbReference type="SUPFAM" id="SSF53822">
    <property type="entry name" value="Periplasmic binding protein-like I"/>
    <property type="match status" value="1"/>
</dbReference>
<feature type="chain" id="PRO_5007051295" description="Glutamate receptor ionotropic, kainate 2" evidence="20">
    <location>
        <begin position="28"/>
        <end position="1119"/>
    </location>
</feature>
<feature type="site" description="Interaction with the cone snail toxin Con-ikot-ikot" evidence="16">
    <location>
        <position position="818"/>
    </location>
</feature>
<dbReference type="InterPro" id="IPR001320">
    <property type="entry name" value="Iontro_rcpt_C"/>
</dbReference>
<evidence type="ECO:0008006" key="24">
    <source>
        <dbReference type="Google" id="ProtNLM"/>
    </source>
</evidence>
<feature type="region of interest" description="Disordered" evidence="18">
    <location>
        <begin position="942"/>
        <end position="1008"/>
    </location>
</feature>
<evidence type="ECO:0000256" key="5">
    <source>
        <dbReference type="ARBA" id="ARBA00022989"/>
    </source>
</evidence>
<keyword evidence="2" id="KW-1003">Cell membrane</keyword>
<protein>
    <recommendedName>
        <fullName evidence="24">Glutamate receptor ionotropic, kainate 2</fullName>
    </recommendedName>
</protein>
<feature type="domain" description="Ionotropic glutamate receptor C-terminal" evidence="21">
    <location>
        <begin position="461"/>
        <end position="835"/>
    </location>
</feature>
<evidence type="ECO:0000259" key="21">
    <source>
        <dbReference type="SMART" id="SM00079"/>
    </source>
</evidence>
<feature type="site" description="Interaction with the cone snail toxin Con-ikot-ikot" evidence="16">
    <location>
        <position position="730"/>
    </location>
</feature>
<evidence type="ECO:0000256" key="3">
    <source>
        <dbReference type="ARBA" id="ARBA00022692"/>
    </source>
</evidence>
<dbReference type="PRINTS" id="PR00177">
    <property type="entry name" value="NMDARECEPTOR"/>
</dbReference>
<dbReference type="PANTHER" id="PTHR18966">
    <property type="entry name" value="IONOTROPIC GLUTAMATE RECEPTOR"/>
    <property type="match status" value="1"/>
</dbReference>
<feature type="disulfide bond" evidence="17">
    <location>
        <begin position="784"/>
        <end position="842"/>
    </location>
</feature>
<evidence type="ECO:0000256" key="1">
    <source>
        <dbReference type="ARBA" id="ARBA00022448"/>
    </source>
</evidence>
<dbReference type="GO" id="GO:0015276">
    <property type="term" value="F:ligand-gated monoatomic ion channel activity"/>
    <property type="evidence" value="ECO:0007669"/>
    <property type="project" value="InterPro"/>
</dbReference>
<evidence type="ECO:0000256" key="20">
    <source>
        <dbReference type="SAM" id="SignalP"/>
    </source>
</evidence>
<dbReference type="SMART" id="SM00918">
    <property type="entry name" value="Lig_chan-Glu_bd"/>
    <property type="match status" value="1"/>
</dbReference>
<evidence type="ECO:0000256" key="9">
    <source>
        <dbReference type="ARBA" id="ARBA00023170"/>
    </source>
</evidence>
<feature type="site" description="Crucial to convey clamshell closure to channel opening" evidence="16">
    <location>
        <position position="703"/>
    </location>
</feature>
<dbReference type="FunFam" id="3.40.190.10:FF:000060">
    <property type="entry name" value="Glutamate receptor ionotropic, kainate 1"/>
    <property type="match status" value="1"/>
</dbReference>
<evidence type="ECO:0000256" key="18">
    <source>
        <dbReference type="SAM" id="MobiDB-lite"/>
    </source>
</evidence>
<dbReference type="AlphaFoldDB" id="A0A0X3PSG2"/>
<evidence type="ECO:0000256" key="2">
    <source>
        <dbReference type="ARBA" id="ARBA00022475"/>
    </source>
</evidence>
<evidence type="ECO:0000256" key="17">
    <source>
        <dbReference type="PIRSR" id="PIRSR601508-3"/>
    </source>
</evidence>
<dbReference type="Gene3D" id="1.10.287.70">
    <property type="match status" value="1"/>
</dbReference>
<feature type="binding site" evidence="15">
    <location>
        <position position="724"/>
    </location>
    <ligand>
        <name>L-glutamate</name>
        <dbReference type="ChEBI" id="CHEBI:29985"/>
    </ligand>
</feature>
<feature type="binding site" evidence="15">
    <location>
        <position position="553"/>
    </location>
    <ligand>
        <name>L-glutamate</name>
        <dbReference type="ChEBI" id="CHEBI:29985"/>
    </ligand>
</feature>
<dbReference type="Pfam" id="PF01094">
    <property type="entry name" value="ANF_receptor"/>
    <property type="match status" value="1"/>
</dbReference>
<keyword evidence="10" id="KW-0325">Glycoprotein</keyword>
<dbReference type="GO" id="GO:0045211">
    <property type="term" value="C:postsynaptic membrane"/>
    <property type="evidence" value="ECO:0007669"/>
    <property type="project" value="UniProtKB-SubCell"/>
</dbReference>
<dbReference type="Pfam" id="PF00060">
    <property type="entry name" value="Lig_chan"/>
    <property type="match status" value="1"/>
</dbReference>
<dbReference type="SUPFAM" id="SSF53850">
    <property type="entry name" value="Periplasmic binding protein-like II"/>
    <property type="match status" value="1"/>
</dbReference>
<keyword evidence="4 20" id="KW-0732">Signal</keyword>
<name>A0A0X3PSG2_SCHSO</name>
<dbReference type="InterPro" id="IPR028082">
    <property type="entry name" value="Peripla_BP_I"/>
</dbReference>
<evidence type="ECO:0000256" key="16">
    <source>
        <dbReference type="PIRSR" id="PIRSR601508-2"/>
    </source>
</evidence>
<dbReference type="FunFam" id="1.10.287.70:FF:000010">
    <property type="entry name" value="Putative glutamate receptor ionotropic kainate 1"/>
    <property type="match status" value="1"/>
</dbReference>
<keyword evidence="13" id="KW-0407">Ion channel</keyword>
<gene>
    <name evidence="23" type="ORF">TR165683</name>
</gene>
<comment type="subcellular location">
    <subcellularLocation>
        <location evidence="14">Postsynaptic cell membrane</location>
        <topology evidence="14">Multi-pass membrane protein</topology>
    </subcellularLocation>
</comment>
<feature type="compositionally biased region" description="Polar residues" evidence="18">
    <location>
        <begin position="1084"/>
        <end position="1093"/>
    </location>
</feature>
<dbReference type="InterPro" id="IPR001508">
    <property type="entry name" value="Iono_Glu_rcpt_met"/>
</dbReference>
<keyword evidence="6" id="KW-0770">Synapse</keyword>
<evidence type="ECO:0000259" key="22">
    <source>
        <dbReference type="SMART" id="SM00918"/>
    </source>
</evidence>
<dbReference type="Gene3D" id="3.40.190.10">
    <property type="entry name" value="Periplasmic binding protein-like II"/>
    <property type="match status" value="2"/>
</dbReference>
<feature type="binding site" evidence="15">
    <location>
        <position position="725"/>
    </location>
    <ligand>
        <name>L-glutamate</name>
        <dbReference type="ChEBI" id="CHEBI:29985"/>
    </ligand>
</feature>
<feature type="compositionally biased region" description="Low complexity" evidence="18">
    <location>
        <begin position="942"/>
        <end position="962"/>
    </location>
</feature>
<dbReference type="InterPro" id="IPR019594">
    <property type="entry name" value="Glu/Gly-bd"/>
</dbReference>
<evidence type="ECO:0000313" key="23">
    <source>
        <dbReference type="EMBL" id="JAP54080.1"/>
    </source>
</evidence>
<feature type="disulfide bond" evidence="17">
    <location>
        <begin position="118"/>
        <end position="373"/>
    </location>
</feature>
<keyword evidence="7" id="KW-0406">Ion transport</keyword>
<feature type="transmembrane region" description="Helical" evidence="19">
    <location>
        <begin position="598"/>
        <end position="617"/>
    </location>
</feature>
<evidence type="ECO:0000256" key="13">
    <source>
        <dbReference type="ARBA" id="ARBA00023303"/>
    </source>
</evidence>
<feature type="domain" description="Ionotropic glutamate receptor L-glutamate and glycine-binding" evidence="22">
    <location>
        <begin position="472"/>
        <end position="542"/>
    </location>
</feature>
<dbReference type="InterPro" id="IPR015683">
    <property type="entry name" value="Ionotropic_Glu_rcpt"/>
</dbReference>
<evidence type="ECO:0000256" key="15">
    <source>
        <dbReference type="PIRSR" id="PIRSR601508-1"/>
    </source>
</evidence>
<proteinExistence type="predicted"/>
<dbReference type="GO" id="GO:0038023">
    <property type="term" value="F:signaling receptor activity"/>
    <property type="evidence" value="ECO:0007669"/>
    <property type="project" value="InterPro"/>
</dbReference>
<reference evidence="23" key="1">
    <citation type="submission" date="2016-01" db="EMBL/GenBank/DDBJ databases">
        <title>Reference transcriptome for the parasite Schistocephalus solidus: insights into the molecular evolution of parasitism.</title>
        <authorList>
            <person name="Hebert F.O."/>
            <person name="Grambauer S."/>
            <person name="Barber I."/>
            <person name="Landry C.R."/>
            <person name="Aubin-Horth N."/>
        </authorList>
    </citation>
    <scope>NUCLEOTIDE SEQUENCE</scope>
</reference>
<keyword evidence="5 19" id="KW-1133">Transmembrane helix</keyword>
<evidence type="ECO:0000256" key="19">
    <source>
        <dbReference type="SAM" id="Phobius"/>
    </source>
</evidence>
<feature type="transmembrane region" description="Helical" evidence="19">
    <location>
        <begin position="674"/>
        <end position="696"/>
    </location>
</feature>
<feature type="binding site" evidence="15">
    <location>
        <position position="772"/>
    </location>
    <ligand>
        <name>L-glutamate</name>
        <dbReference type="ChEBI" id="CHEBI:29985"/>
    </ligand>
</feature>
<feature type="transmembrane region" description="Helical" evidence="19">
    <location>
        <begin position="860"/>
        <end position="884"/>
    </location>
</feature>
<feature type="signal peptide" evidence="20">
    <location>
        <begin position="1"/>
        <end position="27"/>
    </location>
</feature>
<evidence type="ECO:0000256" key="6">
    <source>
        <dbReference type="ARBA" id="ARBA00023018"/>
    </source>
</evidence>
<keyword evidence="11" id="KW-0628">Postsynaptic cell membrane</keyword>
<keyword evidence="3 19" id="KW-0812">Transmembrane</keyword>
<dbReference type="SMART" id="SM00079">
    <property type="entry name" value="PBPe"/>
    <property type="match status" value="1"/>
</dbReference>
<evidence type="ECO:0000256" key="7">
    <source>
        <dbReference type="ARBA" id="ARBA00023065"/>
    </source>
</evidence>
<evidence type="ECO:0000256" key="4">
    <source>
        <dbReference type="ARBA" id="ARBA00022729"/>
    </source>
</evidence>
<evidence type="ECO:0000256" key="14">
    <source>
        <dbReference type="ARBA" id="ARBA00034104"/>
    </source>
</evidence>
<evidence type="ECO:0000256" key="8">
    <source>
        <dbReference type="ARBA" id="ARBA00023136"/>
    </source>
</evidence>
<keyword evidence="17" id="KW-1015">Disulfide bond</keyword>
<keyword evidence="12" id="KW-1071">Ligand-gated ion channel</keyword>
<feature type="binding site" evidence="15">
    <location>
        <position position="558"/>
    </location>
    <ligand>
        <name>L-glutamate</name>
        <dbReference type="ChEBI" id="CHEBI:29985"/>
    </ligand>
</feature>
<keyword evidence="8 19" id="KW-0472">Membrane</keyword>
<keyword evidence="9" id="KW-0675">Receptor</keyword>
<dbReference type="FunFam" id="3.40.190.10:FF:000024">
    <property type="entry name" value="Glutamate receptor, ionotropic, delta 1"/>
    <property type="match status" value="1"/>
</dbReference>
<dbReference type="Gene3D" id="3.40.50.2300">
    <property type="match status" value="2"/>
</dbReference>
<sequence>MACFSRGKTLLTSLMLLLLLRVPQTSPDSIGGEVFLEALNEEETVGSLSRKAREASNVLRIGAVLDSMDHGTEQALKSGIQVANLLMQKREELSDYIISAEVIWMPKEQFFSAFGATCQLLQKGVVALISPPDPLLRQSVAMVSTQFGIPLIETHWNTERSNSRISINVHPDHDSFGHALFEYLSDYEKWRRMVVVLETYESLSKFEALLNSFEGTIVARIWGDNSTRWKEIMAELAGNIERNFLLDLPYWRVKDFLALAYVHNMTGEQYHYVFADWDTHLLDLSAFTIDGGPKISTFSIVPNIGVEERYLRGQIFEFLRAKINKIERAQRSSDILPFITASAALIYDAMLLFGPALLRHVLSGQVRQEALSCEADETFWPAGELLVNTTKSMDSAELPTITGNLLFDNFGIRTDFNMSILHLQGQGFIEVGYWNGHERLQVVRQLPRYRKPAKKPMTTLTLRVTTLPDTPFAIPVDFDAYGQPLKSPSAWKGYCVDLLELISKDVGFNFTIQVAKDRNYGSLHTDPDGKEYYDGMVGEVLRGEADMAVAGLTITYDREKVLDFSTPFMTLGGSLLFTRPKSQKPSIFSFLQPLSPTVWAYVITTYVGVSLGLFIVARLSPYEWQNPHPCEAFSEEKENQFTILSSFWFFVSPLLNQGTEMAPHSISTRLLTGIWWFFALIIISTYTANLAAFLTVDTTKSPIESVEDLAEQTKIKYGTLKSGSSHDFFKTSKIPVFQKMWNFMSNNPDVFVANTQEGIDRVLRGDYVFVLESTWNEFYNQRNCRLMQVGRLLDSKGYGIGLPQGSPYRDAISESILKLQKSQQLDMLKRRWWMEYNISEPCTNLKDASKEASPLDIEQVGGVFVLLLIGFFWAFIVSIIEFCVHNKACKKSQRSLFLEMWKELKFAIRCMTPSTRTKPSTPPEVQFGKSADCQGCRVKTTTTPANTTADTSPSCSPSSLVSRNHLRPPRACMSAASSPGTPVATPPDLQKPLAPTVSSNATAATTATTTAPTPIDLVASQLTPVYEGQKQGHITVMESSEPSDFSTENYPEALGDAEVEFDSYPNTPMKTTWWDDGGIRSTREQQLPPLTNSRRMGRGGGGTRAGEQPSDWWMEESAL</sequence>
<dbReference type="InterPro" id="IPR001828">
    <property type="entry name" value="ANF_lig-bd_rcpt"/>
</dbReference>
<accession>A0A0X3PSG2</accession>
<evidence type="ECO:0000256" key="10">
    <source>
        <dbReference type="ARBA" id="ARBA00023180"/>
    </source>
</evidence>
<keyword evidence="1" id="KW-0813">Transport</keyword>
<evidence type="ECO:0000256" key="12">
    <source>
        <dbReference type="ARBA" id="ARBA00023286"/>
    </source>
</evidence>
<organism evidence="23">
    <name type="scientific">Schistocephalus solidus</name>
    <name type="common">Tapeworm</name>
    <dbReference type="NCBI Taxonomy" id="70667"/>
    <lineage>
        <taxon>Eukaryota</taxon>
        <taxon>Metazoa</taxon>
        <taxon>Spiralia</taxon>
        <taxon>Lophotrochozoa</taxon>
        <taxon>Platyhelminthes</taxon>
        <taxon>Cestoda</taxon>
        <taxon>Eucestoda</taxon>
        <taxon>Diphyllobothriidea</taxon>
        <taxon>Diphyllobothriidae</taxon>
        <taxon>Schistocephalus</taxon>
    </lineage>
</organism>
<dbReference type="Pfam" id="PF10613">
    <property type="entry name" value="Lig_chan-Glu_bd"/>
    <property type="match status" value="1"/>
</dbReference>
<dbReference type="EMBL" id="GEEE01009145">
    <property type="protein sequence ID" value="JAP54080.1"/>
    <property type="molecule type" value="Transcribed_RNA"/>
</dbReference>